<evidence type="ECO:0000259" key="1">
    <source>
        <dbReference type="Pfam" id="PF17921"/>
    </source>
</evidence>
<sequence>MYLDKTLEYLRRFSETEVRHITQDLNSRADALSKLAGTKPGGNNRSLIQEILQEPPVMKIEAKQDVLEVSGLDLRWMTPLIEYIKFDILPKEEKEAKKIRKEAQSYILVKNILYKRGISTPLPKCVPTSKTTEVLEEVHNGICENNLGARSLTRKVIRARFYWLTLQKDATDFVRKCQPCQLSCRSPRRAHQHNFSMAFCEMGIGPTRTLSPSA</sequence>
<dbReference type="Gene3D" id="1.10.340.70">
    <property type="match status" value="1"/>
</dbReference>
<proteinExistence type="predicted"/>
<reference evidence="2" key="1">
    <citation type="journal article" date="2016" name="Nat. Genet.">
        <title>The genome sequences of Arachis duranensis and Arachis ipaensis, the diploid ancestors of cultivated peanut.</title>
        <authorList>
            <person name="Bertioli D.J."/>
            <person name="Cannon S.B."/>
            <person name="Froenicke L."/>
            <person name="Huang G."/>
            <person name="Farmer A.D."/>
            <person name="Cannon E.K."/>
            <person name="Liu X."/>
            <person name="Gao D."/>
            <person name="Clevenger J."/>
            <person name="Dash S."/>
            <person name="Ren L."/>
            <person name="Moretzsohn M.C."/>
            <person name="Shirasawa K."/>
            <person name="Huang W."/>
            <person name="Vidigal B."/>
            <person name="Abernathy B."/>
            <person name="Chu Y."/>
            <person name="Niederhuth C.E."/>
            <person name="Umale P."/>
            <person name="Araujo A.C."/>
            <person name="Kozik A."/>
            <person name="Kim K.D."/>
            <person name="Burow M.D."/>
            <person name="Varshney R.K."/>
            <person name="Wang X."/>
            <person name="Zhang X."/>
            <person name="Barkley N."/>
            <person name="Guimaraes P.M."/>
            <person name="Isobe S."/>
            <person name="Guo B."/>
            <person name="Liao B."/>
            <person name="Stalker H.T."/>
            <person name="Schmitz R.J."/>
            <person name="Scheffler B.E."/>
            <person name="Leal-Bertioli S.C."/>
            <person name="Xun X."/>
            <person name="Jackson S.A."/>
            <person name="Michelmore R."/>
            <person name="Ozias-Akins P."/>
        </authorList>
    </citation>
    <scope>NUCLEOTIDE SEQUENCE [LARGE SCALE GENOMIC DNA]</scope>
    <source>
        <strain evidence="2">cv. V14167</strain>
    </source>
</reference>
<dbReference type="PANTHER" id="PTHR48475">
    <property type="entry name" value="RIBONUCLEASE H"/>
    <property type="match status" value="1"/>
</dbReference>
<protein>
    <submittedName>
        <fullName evidence="3">Uncharacterized protein LOC110274825</fullName>
    </submittedName>
    <submittedName>
        <fullName evidence="4">Uncharacterized protein LOC127744207</fullName>
    </submittedName>
</protein>
<gene>
    <name evidence="3" type="primary">LOC110274825</name>
    <name evidence="4" type="synonym">LOC127744207</name>
</gene>
<dbReference type="PANTHER" id="PTHR48475:SF2">
    <property type="entry name" value="RIBONUCLEASE H"/>
    <property type="match status" value="1"/>
</dbReference>
<dbReference type="RefSeq" id="XP_052112448.1">
    <property type="nucleotide sequence ID" value="XM_052256488.1"/>
</dbReference>
<feature type="domain" description="Integrase zinc-binding" evidence="1">
    <location>
        <begin position="126"/>
        <end position="182"/>
    </location>
</feature>
<dbReference type="GeneID" id="110274825"/>
<name>A0A6P5MMP4_ARADU</name>
<evidence type="ECO:0000313" key="2">
    <source>
        <dbReference type="Proteomes" id="UP000515211"/>
    </source>
</evidence>
<keyword evidence="2" id="KW-1185">Reference proteome</keyword>
<reference evidence="3 4" key="2">
    <citation type="submission" date="2025-04" db="UniProtKB">
        <authorList>
            <consortium name="RefSeq"/>
        </authorList>
    </citation>
    <scope>IDENTIFICATION</scope>
    <source>
        <tissue evidence="3 4">Whole plant</tissue>
    </source>
</reference>
<accession>A0A6P5MMP4</accession>
<dbReference type="Proteomes" id="UP000515211">
    <property type="component" value="Chromosome 8"/>
</dbReference>
<evidence type="ECO:0000313" key="4">
    <source>
        <dbReference type="RefSeq" id="XP_052112448.1"/>
    </source>
</evidence>
<evidence type="ECO:0000313" key="3">
    <source>
        <dbReference type="RefSeq" id="XP_020985800.1"/>
    </source>
</evidence>
<dbReference type="Pfam" id="PF17921">
    <property type="entry name" value="Integrase_H2C2"/>
    <property type="match status" value="1"/>
</dbReference>
<dbReference type="AlphaFoldDB" id="A0A6P5MMP4"/>
<organism evidence="2 3">
    <name type="scientific">Arachis duranensis</name>
    <name type="common">Wild peanut</name>
    <dbReference type="NCBI Taxonomy" id="130453"/>
    <lineage>
        <taxon>Eukaryota</taxon>
        <taxon>Viridiplantae</taxon>
        <taxon>Streptophyta</taxon>
        <taxon>Embryophyta</taxon>
        <taxon>Tracheophyta</taxon>
        <taxon>Spermatophyta</taxon>
        <taxon>Magnoliopsida</taxon>
        <taxon>eudicotyledons</taxon>
        <taxon>Gunneridae</taxon>
        <taxon>Pentapetalae</taxon>
        <taxon>rosids</taxon>
        <taxon>fabids</taxon>
        <taxon>Fabales</taxon>
        <taxon>Fabaceae</taxon>
        <taxon>Papilionoideae</taxon>
        <taxon>50 kb inversion clade</taxon>
        <taxon>dalbergioids sensu lato</taxon>
        <taxon>Dalbergieae</taxon>
        <taxon>Pterocarpus clade</taxon>
        <taxon>Arachis</taxon>
    </lineage>
</organism>
<dbReference type="InterPro" id="IPR041588">
    <property type="entry name" value="Integrase_H2C2"/>
</dbReference>
<dbReference type="KEGG" id="adu:110274825"/>
<dbReference type="RefSeq" id="XP_020985800.1">
    <property type="nucleotide sequence ID" value="XM_021130141.1"/>
</dbReference>
<dbReference type="KEGG" id="adu:127744207"/>